<evidence type="ECO:0000256" key="1">
    <source>
        <dbReference type="SAM" id="MobiDB-lite"/>
    </source>
</evidence>
<reference evidence="2 3" key="1">
    <citation type="submission" date="2019-05" db="EMBL/GenBank/DDBJ databases">
        <title>Another draft genome of Portunus trituberculatus and its Hox gene families provides insights of decapod evolution.</title>
        <authorList>
            <person name="Jeong J.-H."/>
            <person name="Song I."/>
            <person name="Kim S."/>
            <person name="Choi T."/>
            <person name="Kim D."/>
            <person name="Ryu S."/>
            <person name="Kim W."/>
        </authorList>
    </citation>
    <scope>NUCLEOTIDE SEQUENCE [LARGE SCALE GENOMIC DNA]</scope>
    <source>
        <tissue evidence="2">Muscle</tissue>
    </source>
</reference>
<protein>
    <submittedName>
        <fullName evidence="2">Uncharacterized protein</fullName>
    </submittedName>
</protein>
<organism evidence="2 3">
    <name type="scientific">Portunus trituberculatus</name>
    <name type="common">Swimming crab</name>
    <name type="synonym">Neptunus trituberculatus</name>
    <dbReference type="NCBI Taxonomy" id="210409"/>
    <lineage>
        <taxon>Eukaryota</taxon>
        <taxon>Metazoa</taxon>
        <taxon>Ecdysozoa</taxon>
        <taxon>Arthropoda</taxon>
        <taxon>Crustacea</taxon>
        <taxon>Multicrustacea</taxon>
        <taxon>Malacostraca</taxon>
        <taxon>Eumalacostraca</taxon>
        <taxon>Eucarida</taxon>
        <taxon>Decapoda</taxon>
        <taxon>Pleocyemata</taxon>
        <taxon>Brachyura</taxon>
        <taxon>Eubrachyura</taxon>
        <taxon>Portunoidea</taxon>
        <taxon>Portunidae</taxon>
        <taxon>Portuninae</taxon>
        <taxon>Portunus</taxon>
    </lineage>
</organism>
<evidence type="ECO:0000313" key="3">
    <source>
        <dbReference type="Proteomes" id="UP000324222"/>
    </source>
</evidence>
<evidence type="ECO:0000313" key="2">
    <source>
        <dbReference type="EMBL" id="MPC87842.1"/>
    </source>
</evidence>
<dbReference type="AlphaFoldDB" id="A0A5B7IVB0"/>
<proteinExistence type="predicted"/>
<dbReference type="EMBL" id="VSRR010075793">
    <property type="protein sequence ID" value="MPC87842.1"/>
    <property type="molecule type" value="Genomic_DNA"/>
</dbReference>
<keyword evidence="3" id="KW-1185">Reference proteome</keyword>
<name>A0A5B7IVB0_PORTR</name>
<comment type="caution">
    <text evidence="2">The sequence shown here is derived from an EMBL/GenBank/DDBJ whole genome shotgun (WGS) entry which is preliminary data.</text>
</comment>
<feature type="compositionally biased region" description="Basic residues" evidence="1">
    <location>
        <begin position="7"/>
        <end position="17"/>
    </location>
</feature>
<sequence length="76" mass="8160">MPGYHNKPVRHQGRPAKHAQLLQESHAGHVLVCLLSWCVGFPGPGEGGHRSWGCVQLVIISTPTPQPGGCSRSLDK</sequence>
<accession>A0A5B7IVB0</accession>
<dbReference type="Proteomes" id="UP000324222">
    <property type="component" value="Unassembled WGS sequence"/>
</dbReference>
<gene>
    <name evidence="2" type="ORF">E2C01_082721</name>
</gene>
<feature type="region of interest" description="Disordered" evidence="1">
    <location>
        <begin position="1"/>
        <end position="21"/>
    </location>
</feature>